<comment type="caution">
    <text evidence="1">The sequence shown here is derived from an EMBL/GenBank/DDBJ whole genome shotgun (WGS) entry which is preliminary data.</text>
</comment>
<organism evidence="1 2">
    <name type="scientific">Kribbella jiaozuonensis</name>
    <dbReference type="NCBI Taxonomy" id="2575441"/>
    <lineage>
        <taxon>Bacteria</taxon>
        <taxon>Bacillati</taxon>
        <taxon>Actinomycetota</taxon>
        <taxon>Actinomycetes</taxon>
        <taxon>Propionibacteriales</taxon>
        <taxon>Kribbellaceae</taxon>
        <taxon>Kribbella</taxon>
    </lineage>
</organism>
<dbReference type="SUPFAM" id="SSF51110">
    <property type="entry name" value="alpha-D-mannose-specific plant lectins"/>
    <property type="match status" value="1"/>
</dbReference>
<dbReference type="Gene3D" id="2.90.10.10">
    <property type="entry name" value="Bulb-type lectin domain"/>
    <property type="match status" value="1"/>
</dbReference>
<gene>
    <name evidence="1" type="ORF">FDA38_40145</name>
</gene>
<evidence type="ECO:0000313" key="1">
    <source>
        <dbReference type="EMBL" id="TKK73517.1"/>
    </source>
</evidence>
<dbReference type="InterPro" id="IPR036426">
    <property type="entry name" value="Bulb-type_lectin_dom_sf"/>
</dbReference>
<proteinExistence type="predicted"/>
<protein>
    <submittedName>
        <fullName evidence="1">Uncharacterized protein</fullName>
    </submittedName>
</protein>
<accession>A0A4U3LHI3</accession>
<evidence type="ECO:0000313" key="2">
    <source>
        <dbReference type="Proteomes" id="UP000305836"/>
    </source>
</evidence>
<name>A0A4U3LHI3_9ACTN</name>
<dbReference type="RefSeq" id="WP_137259430.1">
    <property type="nucleotide sequence ID" value="NZ_JBHSPQ010000006.1"/>
</dbReference>
<dbReference type="Proteomes" id="UP000305836">
    <property type="component" value="Unassembled WGS sequence"/>
</dbReference>
<sequence length="116" mass="11674">MGGCVGTAFSGTLGAGKAICNGNYLVRMQTNGDLVLRVISTGAACWASGTAVAPGGDTSATFHGGPVGAPFVTIGSVSQGQLKQIVGAHTYLHLGTNANVNTRGEFWIGYKKIAAC</sequence>
<dbReference type="OrthoDB" id="516973at2"/>
<dbReference type="AlphaFoldDB" id="A0A4U3LHI3"/>
<reference evidence="1 2" key="1">
    <citation type="submission" date="2019-04" db="EMBL/GenBank/DDBJ databases">
        <title>Kribbella sp. NEAU-THZ 27 nov., a novel actinomycete isolated from soil.</title>
        <authorList>
            <person name="Duan L."/>
        </authorList>
    </citation>
    <scope>NUCLEOTIDE SEQUENCE [LARGE SCALE GENOMIC DNA]</scope>
    <source>
        <strain evidence="2">NEAU-THZ27</strain>
    </source>
</reference>
<keyword evidence="2" id="KW-1185">Reference proteome</keyword>
<dbReference type="EMBL" id="SZPZ01000007">
    <property type="protein sequence ID" value="TKK73517.1"/>
    <property type="molecule type" value="Genomic_DNA"/>
</dbReference>